<feature type="non-terminal residue" evidence="1">
    <location>
        <position position="1"/>
    </location>
</feature>
<dbReference type="EMBL" id="BARW01029865">
    <property type="protein sequence ID" value="GAJ14059.1"/>
    <property type="molecule type" value="Genomic_DNA"/>
</dbReference>
<comment type="caution">
    <text evidence="1">The sequence shown here is derived from an EMBL/GenBank/DDBJ whole genome shotgun (WGS) entry which is preliminary data.</text>
</comment>
<accession>X1U9B6</accession>
<dbReference type="AlphaFoldDB" id="X1U9B6"/>
<protein>
    <submittedName>
        <fullName evidence="1">Uncharacterized protein</fullName>
    </submittedName>
</protein>
<evidence type="ECO:0000313" key="1">
    <source>
        <dbReference type="EMBL" id="GAJ14059.1"/>
    </source>
</evidence>
<sequence length="192" mass="21610">IWSATERTLTDPDNYKANISALLSKIYFDAELAKIKSRSEGTYNRSIDSLASAGDETHHTTGIFPDGSNLTLTFTAHANANEYSSWAEIVDSLGNKLSDLITRDGHISAFLIEACETKDKVFKFDIAYGDDKTIVSPYRFIAGETTKLPPIQQTRIRSDIVPVGEKIYYRMRCEQAGSKTCQLHMRYYLHRA</sequence>
<organism evidence="1">
    <name type="scientific">marine sediment metagenome</name>
    <dbReference type="NCBI Taxonomy" id="412755"/>
    <lineage>
        <taxon>unclassified sequences</taxon>
        <taxon>metagenomes</taxon>
        <taxon>ecological metagenomes</taxon>
    </lineage>
</organism>
<name>X1U9B6_9ZZZZ</name>
<proteinExistence type="predicted"/>
<reference evidence="1" key="1">
    <citation type="journal article" date="2014" name="Front. Microbiol.">
        <title>High frequency of phylogenetically diverse reductive dehalogenase-homologous genes in deep subseafloor sedimentary metagenomes.</title>
        <authorList>
            <person name="Kawai M."/>
            <person name="Futagami T."/>
            <person name="Toyoda A."/>
            <person name="Takaki Y."/>
            <person name="Nishi S."/>
            <person name="Hori S."/>
            <person name="Arai W."/>
            <person name="Tsubouchi T."/>
            <person name="Morono Y."/>
            <person name="Uchiyama I."/>
            <person name="Ito T."/>
            <person name="Fujiyama A."/>
            <person name="Inagaki F."/>
            <person name="Takami H."/>
        </authorList>
    </citation>
    <scope>NUCLEOTIDE SEQUENCE</scope>
    <source>
        <strain evidence="1">Expedition CK06-06</strain>
    </source>
</reference>
<gene>
    <name evidence="1" type="ORF">S12H4_47891</name>
</gene>